<feature type="compositionally biased region" description="Low complexity" evidence="1">
    <location>
        <begin position="16"/>
        <end position="28"/>
    </location>
</feature>
<accession>A0A371D949</accession>
<gene>
    <name evidence="2" type="ORF">OH76DRAFT_624257</name>
</gene>
<organism evidence="2 3">
    <name type="scientific">Lentinus brumalis</name>
    <dbReference type="NCBI Taxonomy" id="2498619"/>
    <lineage>
        <taxon>Eukaryota</taxon>
        <taxon>Fungi</taxon>
        <taxon>Dikarya</taxon>
        <taxon>Basidiomycota</taxon>
        <taxon>Agaricomycotina</taxon>
        <taxon>Agaricomycetes</taxon>
        <taxon>Polyporales</taxon>
        <taxon>Polyporaceae</taxon>
        <taxon>Lentinus</taxon>
    </lineage>
</organism>
<protein>
    <submittedName>
        <fullName evidence="2">Uncharacterized protein</fullName>
    </submittedName>
</protein>
<evidence type="ECO:0000256" key="1">
    <source>
        <dbReference type="SAM" id="MobiDB-lite"/>
    </source>
</evidence>
<reference evidence="2 3" key="1">
    <citation type="journal article" date="2018" name="Biotechnol. Biofuels">
        <title>Integrative visual omics of the white-rot fungus Polyporus brumalis exposes the biotechnological potential of its oxidative enzymes for delignifying raw plant biomass.</title>
        <authorList>
            <person name="Miyauchi S."/>
            <person name="Rancon A."/>
            <person name="Drula E."/>
            <person name="Hage H."/>
            <person name="Chaduli D."/>
            <person name="Favel A."/>
            <person name="Grisel S."/>
            <person name="Henrissat B."/>
            <person name="Herpoel-Gimbert I."/>
            <person name="Ruiz-Duenas F.J."/>
            <person name="Chevret D."/>
            <person name="Hainaut M."/>
            <person name="Lin J."/>
            <person name="Wang M."/>
            <person name="Pangilinan J."/>
            <person name="Lipzen A."/>
            <person name="Lesage-Meessen L."/>
            <person name="Navarro D."/>
            <person name="Riley R."/>
            <person name="Grigoriev I.V."/>
            <person name="Zhou S."/>
            <person name="Raouche S."/>
            <person name="Rosso M.N."/>
        </authorList>
    </citation>
    <scope>NUCLEOTIDE SEQUENCE [LARGE SCALE GENOMIC DNA]</scope>
    <source>
        <strain evidence="2 3">BRFM 1820</strain>
    </source>
</reference>
<dbReference type="Proteomes" id="UP000256964">
    <property type="component" value="Unassembled WGS sequence"/>
</dbReference>
<feature type="region of interest" description="Disordered" evidence="1">
    <location>
        <begin position="1"/>
        <end position="71"/>
    </location>
</feature>
<dbReference type="EMBL" id="KZ857408">
    <property type="protein sequence ID" value="RDX49064.1"/>
    <property type="molecule type" value="Genomic_DNA"/>
</dbReference>
<sequence length="259" mass="27575">MPRRASRRVPAPHTLAPPARRASSARLSPDTELSTTAAPACARSSPVVTPFEQQPVQGPARKPETSCARARSQWSAPLAACPDGLTTPSAVGTSCRQPRETVAAGVSTELTSSTTGYQTGSRLACLKAAAPGRHGGYQSSVWNGCSHRNTHSRSRVLVPALQSSGRVREQARRNASFASDGRCRMSESWGTVAGGTWTDRTSLAYALVRDADTNVPSRPGGSRLPPSYRDRRAAIGNLANRVQYLRRDALSDPDRSTPA</sequence>
<proteinExistence type="predicted"/>
<dbReference type="AlphaFoldDB" id="A0A371D949"/>
<keyword evidence="3" id="KW-1185">Reference proteome</keyword>
<name>A0A371D949_9APHY</name>
<evidence type="ECO:0000313" key="3">
    <source>
        <dbReference type="Proteomes" id="UP000256964"/>
    </source>
</evidence>
<evidence type="ECO:0000313" key="2">
    <source>
        <dbReference type="EMBL" id="RDX49064.1"/>
    </source>
</evidence>